<keyword evidence="2" id="KW-0677">Repeat</keyword>
<dbReference type="InterPro" id="IPR016093">
    <property type="entry name" value="MIR_motif"/>
</dbReference>
<dbReference type="EMBL" id="LLXH01000172">
    <property type="protein sequence ID" value="PKC71332.1"/>
    <property type="molecule type" value="Genomic_DNA"/>
</dbReference>
<dbReference type="PROSITE" id="PS50919">
    <property type="entry name" value="MIR"/>
    <property type="match status" value="1"/>
</dbReference>
<reference evidence="3 4" key="2">
    <citation type="submission" date="2017-10" db="EMBL/GenBank/DDBJ databases">
        <title>Genome analyses suggest a sexual origin of heterokaryosis in a supposedly ancient asexual fungus.</title>
        <authorList>
            <person name="Corradi N."/>
            <person name="Sedzielewska K."/>
            <person name="Noel J."/>
            <person name="Charron P."/>
            <person name="Farinelli L."/>
            <person name="Marton T."/>
            <person name="Kruger M."/>
            <person name="Pelin A."/>
            <person name="Brachmann A."/>
            <person name="Corradi N."/>
        </authorList>
    </citation>
    <scope>NUCLEOTIDE SEQUENCE [LARGE SCALE GENOMIC DNA]</scope>
    <source>
        <strain evidence="3 4">A1</strain>
    </source>
</reference>
<evidence type="ECO:0000313" key="4">
    <source>
        <dbReference type="Proteomes" id="UP000232688"/>
    </source>
</evidence>
<accession>A0A2I1DTY9</accession>
<dbReference type="AlphaFoldDB" id="A0A2I1DTY9"/>
<dbReference type="Gene3D" id="2.80.10.50">
    <property type="match status" value="1"/>
</dbReference>
<dbReference type="CDD" id="cd23263">
    <property type="entry name" value="beta-trefoil_MIR"/>
    <property type="match status" value="1"/>
</dbReference>
<evidence type="ECO:0000313" key="3">
    <source>
        <dbReference type="EMBL" id="PKC71332.1"/>
    </source>
</evidence>
<evidence type="ECO:0000256" key="2">
    <source>
        <dbReference type="ARBA" id="ARBA00022737"/>
    </source>
</evidence>
<comment type="caution">
    <text evidence="3">The sequence shown here is derived from an EMBL/GenBank/DDBJ whole genome shotgun (WGS) entry which is preliminary data.</text>
</comment>
<dbReference type="InterPro" id="IPR036300">
    <property type="entry name" value="MIR_dom_sf"/>
</dbReference>
<dbReference type="OrthoDB" id="5588846at2759"/>
<dbReference type="Proteomes" id="UP000232688">
    <property type="component" value="Unassembled WGS sequence"/>
</dbReference>
<dbReference type="VEuPathDB" id="FungiDB:FUN_014921"/>
<gene>
    <name evidence="3" type="ORF">RhiirA1_453655</name>
</gene>
<keyword evidence="1" id="KW-0732">Signal</keyword>
<reference evidence="3 4" key="1">
    <citation type="submission" date="2017-10" db="EMBL/GenBank/DDBJ databases">
        <title>Extensive intraspecific genome diversity in a model arbuscular mycorrhizal fungus.</title>
        <authorList>
            <person name="Chen E.C.H."/>
            <person name="Morin E."/>
            <person name="Baudet D."/>
            <person name="Noel J."/>
            <person name="Ndikumana S."/>
            <person name="Charron P."/>
            <person name="St-Onge C."/>
            <person name="Giorgi J."/>
            <person name="Grigoriev I.V."/>
            <person name="Roux C."/>
            <person name="Martin F.M."/>
            <person name="Corradi N."/>
        </authorList>
    </citation>
    <scope>NUCLEOTIDE SEQUENCE [LARGE SCALE GENOMIC DNA]</scope>
    <source>
        <strain evidence="3 4">A1</strain>
    </source>
</reference>
<protein>
    <submittedName>
        <fullName evidence="3">Uncharacterized protein</fullName>
    </submittedName>
</protein>
<organism evidence="3 4">
    <name type="scientific">Rhizophagus irregularis</name>
    <dbReference type="NCBI Taxonomy" id="588596"/>
    <lineage>
        <taxon>Eukaryota</taxon>
        <taxon>Fungi</taxon>
        <taxon>Fungi incertae sedis</taxon>
        <taxon>Mucoromycota</taxon>
        <taxon>Glomeromycotina</taxon>
        <taxon>Glomeromycetes</taxon>
        <taxon>Glomerales</taxon>
        <taxon>Glomeraceae</taxon>
        <taxon>Rhizophagus</taxon>
    </lineage>
</organism>
<dbReference type="VEuPathDB" id="FungiDB:RhiirA1_453655"/>
<name>A0A2I1DTY9_9GLOM</name>
<sequence>MKLSKYDGNIHPDEWINDIQKYLALKDYDDDYLNFAISLVDSSIISLPTKINSFEELRNALKEDISFTVFKCTNKRLLESLKYIPEKEEEQKNYFSNALYNNDRYSYLSEFINRRKKIKSINDLIKEFTEIIADELNLIRNESIIALKHVATGKYLSSIEDLCYTTGSGLQLVFAGSSEPDLNSLWIIKFRGESAIYNGTLIELQHIESGRNLGLCYFAPKVHTYYKSPITEHTEVYCGKDDYCEWHFKHRYLKSYDTINLAMKKTYDSEEVFLRSHDVRFTIGNDTFQEVVCHNENLGGNDEWRIELICKNKLGYEL</sequence>
<dbReference type="VEuPathDB" id="FungiDB:RhiirFUN_012100"/>
<dbReference type="PANTHER" id="PTHR46809">
    <property type="entry name" value="STROMAL CELL-DERIVED FACTOR 2-LIKE PROTEIN"/>
    <property type="match status" value="1"/>
</dbReference>
<dbReference type="PANTHER" id="PTHR46809:SF2">
    <property type="entry name" value="GH21273P"/>
    <property type="match status" value="1"/>
</dbReference>
<proteinExistence type="predicted"/>
<evidence type="ECO:0000256" key="1">
    <source>
        <dbReference type="ARBA" id="ARBA00022729"/>
    </source>
</evidence>
<dbReference type="SUPFAM" id="SSF82109">
    <property type="entry name" value="MIR domain"/>
    <property type="match status" value="1"/>
</dbReference>